<evidence type="ECO:0000313" key="2">
    <source>
        <dbReference type="EMBL" id="WCE46653.1"/>
    </source>
</evidence>
<dbReference type="Gene3D" id="1.10.3210.10">
    <property type="entry name" value="Hypothetical protein af1432"/>
    <property type="match status" value="1"/>
</dbReference>
<name>A0AB38XQR1_9ACTO</name>
<dbReference type="Proteomes" id="UP001211044">
    <property type="component" value="Chromosome"/>
</dbReference>
<feature type="region of interest" description="Disordered" evidence="1">
    <location>
        <begin position="230"/>
        <end position="353"/>
    </location>
</feature>
<feature type="compositionally biased region" description="Basic and acidic residues" evidence="1">
    <location>
        <begin position="338"/>
        <end position="347"/>
    </location>
</feature>
<dbReference type="PANTHER" id="PTHR21174">
    <property type="match status" value="1"/>
</dbReference>
<dbReference type="PANTHER" id="PTHR21174:SF0">
    <property type="entry name" value="HD PHOSPHOHYDROLASE FAMILY PROTEIN-RELATED"/>
    <property type="match status" value="1"/>
</dbReference>
<dbReference type="InterPro" id="IPR009218">
    <property type="entry name" value="HD_phosphohydro"/>
</dbReference>
<dbReference type="EMBL" id="CP116394">
    <property type="protein sequence ID" value="WCE46653.1"/>
    <property type="molecule type" value="Genomic_DNA"/>
</dbReference>
<protein>
    <recommendedName>
        <fullName evidence="4">HD domain-containing protein</fullName>
    </recommendedName>
</protein>
<dbReference type="KEGG" id="wne:PIG85_03130"/>
<dbReference type="AlphaFoldDB" id="A0AB38XQR1"/>
<feature type="compositionally biased region" description="Basic and acidic residues" evidence="1">
    <location>
        <begin position="247"/>
        <end position="257"/>
    </location>
</feature>
<sequence length="353" mass="39120">MTSSETPQWLPGAFARSMSNIGVDLDRAQLEELAGQLLAKWDSPNRHYHNVQHLVAVLSGIDELQGCTHDPDLLRVAAWLHGIVFVDYEDGDDARAVGEDEVASASAAAKILKATGLDESVVERICGLIISMKSHRSYPDDVDQQVLLDADMSMLAADPQDYRDYVAAVREEYAHVPEAAYCRFRRRIVRKLLGRNAIFNSPMAEDWDSVARNNLEAEKARLDTELSSLESDVRREANDAAEEHDEAIERYQHRSDDPSTGVIKGMAPLKSASEPQVITAELPVIKAEEDSEEQPQMAPDEGALEEKANQDQDLEEEQAEQEDLSSSLELAIDVLDSLPKREEKPKESAAGTD</sequence>
<reference evidence="2" key="1">
    <citation type="submission" date="2023-01" db="EMBL/GenBank/DDBJ databases">
        <title>Comparative Genomic Analysis of the Clinically-Derived Winkia Strain NY0527 Provides Evidence into the Taxonomic Reassignment of Winkia neuii and Characterizes Their Virulence Traits.</title>
        <authorList>
            <person name="Cai X."/>
            <person name="Peng Y."/>
            <person name="Li M."/>
            <person name="Qiu Y."/>
            <person name="Wang Y."/>
            <person name="Xu L."/>
            <person name="Hou Q."/>
        </authorList>
    </citation>
    <scope>NUCLEOTIDE SEQUENCE</scope>
    <source>
        <strain evidence="2">NY0527</strain>
    </source>
</reference>
<feature type="compositionally biased region" description="Acidic residues" evidence="1">
    <location>
        <begin position="312"/>
        <end position="323"/>
    </location>
</feature>
<proteinExistence type="predicted"/>
<evidence type="ECO:0008006" key="4">
    <source>
        <dbReference type="Google" id="ProtNLM"/>
    </source>
</evidence>
<dbReference type="RefSeq" id="WP_004805818.1">
    <property type="nucleotide sequence ID" value="NZ_CP116394.1"/>
</dbReference>
<gene>
    <name evidence="2" type="ORF">PIG85_03130</name>
</gene>
<organism evidence="2 3">
    <name type="scientific">Winkia neuii subsp. anitrata</name>
    <dbReference type="NCBI Taxonomy" id="29318"/>
    <lineage>
        <taxon>Bacteria</taxon>
        <taxon>Bacillati</taxon>
        <taxon>Actinomycetota</taxon>
        <taxon>Actinomycetes</taxon>
        <taxon>Actinomycetales</taxon>
        <taxon>Actinomycetaceae</taxon>
        <taxon>Winkia</taxon>
    </lineage>
</organism>
<evidence type="ECO:0000313" key="3">
    <source>
        <dbReference type="Proteomes" id="UP001211044"/>
    </source>
</evidence>
<evidence type="ECO:0000256" key="1">
    <source>
        <dbReference type="SAM" id="MobiDB-lite"/>
    </source>
</evidence>
<accession>A0AB38XQR1</accession>
<dbReference type="SUPFAM" id="SSF109604">
    <property type="entry name" value="HD-domain/PDEase-like"/>
    <property type="match status" value="1"/>
</dbReference>